<reference evidence="3 4" key="2">
    <citation type="journal article" date="2022" name="Int. J. Syst. Evol. Microbiol.">
        <title>Strains of Bradyrhizobium barranii sp. nov. associated with legumes native to Canada are symbionts of soybeans and belong to different subspecies (subsp. barranii subsp. nov. and subsp. apii subsp. nov.) and symbiovars (sv. glycinearum and sv. septentrionale).</title>
        <authorList>
            <person name="Bromfield E.S.P."/>
            <person name="Cloutier S."/>
            <person name="Wasai-Hara S."/>
            <person name="Minamisawa K."/>
        </authorList>
    </citation>
    <scope>NUCLEOTIDE SEQUENCE [LARGE SCALE GENOMIC DNA]</scope>
    <source>
        <strain evidence="3 4">144S4</strain>
    </source>
</reference>
<dbReference type="KEGG" id="bban:J4G43_039495"/>
<reference evidence="2" key="1">
    <citation type="submission" date="2021-03" db="EMBL/GenBank/DDBJ databases">
        <title>Whole Genome Sequence of Bradyrhizobium sp. Strain 144S4.</title>
        <authorList>
            <person name="Bromfield E.S.P."/>
            <person name="Cloutier S."/>
        </authorList>
    </citation>
    <scope>NUCLEOTIDE SEQUENCE [LARGE SCALE GENOMIC DNA]</scope>
    <source>
        <strain evidence="2">144S4</strain>
    </source>
</reference>
<dbReference type="AlphaFoldDB" id="A0A939MCB3"/>
<organism evidence="2">
    <name type="scientific">Bradyrhizobium barranii subsp. barranii</name>
    <dbReference type="NCBI Taxonomy" id="2823807"/>
    <lineage>
        <taxon>Bacteria</taxon>
        <taxon>Pseudomonadati</taxon>
        <taxon>Pseudomonadota</taxon>
        <taxon>Alphaproteobacteria</taxon>
        <taxon>Hyphomicrobiales</taxon>
        <taxon>Nitrobacteraceae</taxon>
        <taxon>Bradyrhizobium</taxon>
        <taxon>Bradyrhizobium barranii</taxon>
    </lineage>
</organism>
<accession>A0A939MCB3</accession>
<proteinExistence type="predicted"/>
<dbReference type="EMBL" id="CP086136">
    <property type="protein sequence ID" value="UEM10681.1"/>
    <property type="molecule type" value="Genomic_DNA"/>
</dbReference>
<dbReference type="SUPFAM" id="SSF53098">
    <property type="entry name" value="Ribonuclease H-like"/>
    <property type="match status" value="1"/>
</dbReference>
<dbReference type="PANTHER" id="PTHR47515:SF1">
    <property type="entry name" value="BLR2054 PROTEIN"/>
    <property type="match status" value="1"/>
</dbReference>
<dbReference type="Gene3D" id="3.30.420.10">
    <property type="entry name" value="Ribonuclease H-like superfamily/Ribonuclease H"/>
    <property type="match status" value="1"/>
</dbReference>
<dbReference type="InterPro" id="IPR036397">
    <property type="entry name" value="RNaseH_sf"/>
</dbReference>
<protein>
    <submittedName>
        <fullName evidence="2">DDE-type integrase/transposase/recombinase</fullName>
    </submittedName>
</protein>
<dbReference type="Pfam" id="PF00665">
    <property type="entry name" value="rve"/>
    <property type="match status" value="1"/>
</dbReference>
<evidence type="ECO:0000313" key="3">
    <source>
        <dbReference type="EMBL" id="UEM10681.1"/>
    </source>
</evidence>
<evidence type="ECO:0000259" key="1">
    <source>
        <dbReference type="PROSITE" id="PS50994"/>
    </source>
</evidence>
<dbReference type="PROSITE" id="PS50994">
    <property type="entry name" value="INTEGRASE"/>
    <property type="match status" value="1"/>
</dbReference>
<dbReference type="PANTHER" id="PTHR47515">
    <property type="entry name" value="LOW CALCIUM RESPONSE LOCUS PROTEIN T"/>
    <property type="match status" value="1"/>
</dbReference>
<feature type="domain" description="Integrase catalytic" evidence="1">
    <location>
        <begin position="5"/>
        <end position="174"/>
    </location>
</feature>
<gene>
    <name evidence="3" type="ORF">J4G43_039495</name>
    <name evidence="2" type="ORF">J4G43_41410</name>
</gene>
<dbReference type="GO" id="GO:0015074">
    <property type="term" value="P:DNA integration"/>
    <property type="evidence" value="ECO:0007669"/>
    <property type="project" value="InterPro"/>
</dbReference>
<name>A0A939MCB3_9BRAD</name>
<dbReference type="RefSeq" id="WP_208088234.1">
    <property type="nucleotide sequence ID" value="NZ_CP086136.1"/>
</dbReference>
<dbReference type="GO" id="GO:0003676">
    <property type="term" value="F:nucleic acid binding"/>
    <property type="evidence" value="ECO:0007669"/>
    <property type="project" value="InterPro"/>
</dbReference>
<dbReference type="Proteomes" id="UP000664702">
    <property type="component" value="Chromosome"/>
</dbReference>
<evidence type="ECO:0000313" key="4">
    <source>
        <dbReference type="Proteomes" id="UP000664702"/>
    </source>
</evidence>
<dbReference type="EMBL" id="JAGEMI010000001">
    <property type="protein sequence ID" value="MBO1867126.1"/>
    <property type="molecule type" value="Genomic_DNA"/>
</dbReference>
<sequence>MNKRKPHQPKFVVKPDLRDSFQAAVRAHEFWVVSLVYERLATGRKIQVLTIVDAFSRSLLALEPRFTFRGTDVVKRLEAVCKQVWLPPTIVIDQHSEFVLPSRELDRWAGEHDVMLRYTSWINPSIKGNIEAFIGRFRPKCLNALQFMNLADAKKTMEVGENPTTNIAGRNDWR</sequence>
<dbReference type="InterPro" id="IPR012337">
    <property type="entry name" value="RNaseH-like_sf"/>
</dbReference>
<evidence type="ECO:0000313" key="2">
    <source>
        <dbReference type="EMBL" id="MBO1867126.1"/>
    </source>
</evidence>
<dbReference type="InterPro" id="IPR001584">
    <property type="entry name" value="Integrase_cat-core"/>
</dbReference>